<proteinExistence type="predicted"/>
<gene>
    <name evidence="1" type="ORF">B7O98_05285</name>
</gene>
<reference evidence="1" key="1">
    <citation type="submission" date="2017-04" db="EMBL/GenBank/DDBJ databases">
        <authorList>
            <person name="Afonso C.L."/>
            <person name="Miller P.J."/>
            <person name="Scott M.A."/>
            <person name="Spackman E."/>
            <person name="Goraichik I."/>
            <person name="Dimitrov K.M."/>
            <person name="Suarez D.L."/>
            <person name="Swayne D.E."/>
        </authorList>
    </citation>
    <scope>NUCLEOTIDE SEQUENCE</scope>
    <source>
        <strain evidence="1">NZ3</strain>
    </source>
</reference>
<accession>A0A2R7Y5N4</accession>
<sequence>MISGRRYVYYRHYNPETKGVTYCYVGPLDGYVRVEALHDLELTNIEDQDYIETAINSLLKAFKKLSKDERIEYEVAVEEVLTKLFTRLTNYRKAIEKAFEKAFTGQ</sequence>
<comment type="caution">
    <text evidence="1">The sequence shown here is derived from an EMBL/GenBank/DDBJ whole genome shotgun (WGS) entry which is preliminary data.</text>
</comment>
<organism evidence="1 2">
    <name type="scientific">Zestosphaera tikiterensis</name>
    <dbReference type="NCBI Taxonomy" id="1973259"/>
    <lineage>
        <taxon>Archaea</taxon>
        <taxon>Thermoproteota</taxon>
        <taxon>Thermoprotei</taxon>
        <taxon>Desulfurococcales</taxon>
        <taxon>Desulfurococcaceae</taxon>
        <taxon>Zestosphaera</taxon>
    </lineage>
</organism>
<evidence type="ECO:0000313" key="1">
    <source>
        <dbReference type="EMBL" id="PUA32851.1"/>
    </source>
</evidence>
<evidence type="ECO:0000313" key="2">
    <source>
        <dbReference type="Proteomes" id="UP000244093"/>
    </source>
</evidence>
<protein>
    <submittedName>
        <fullName evidence="1">Uncharacterized protein</fullName>
    </submittedName>
</protein>
<dbReference type="EMBL" id="NBVN01000003">
    <property type="protein sequence ID" value="PUA32851.1"/>
    <property type="molecule type" value="Genomic_DNA"/>
</dbReference>
<dbReference type="AlphaFoldDB" id="A0A2R7Y5N4"/>
<reference evidence="1" key="2">
    <citation type="journal article" date="2018" name="Syst. Appl. Microbiol.">
        <title>A new symbiotic nanoarchaeote (Candidatus Nanoclepta minutus) and its host (Zestosphaera tikiterensis gen. nov., sp. nov.) from a New Zealand hot spring.</title>
        <authorList>
            <person name="St John E."/>
            <person name="Liu Y."/>
            <person name="Podar M."/>
            <person name="Stott M.B."/>
            <person name="Meneghin J."/>
            <person name="Chen Z."/>
            <person name="Lagutin K."/>
            <person name="Mitchell K."/>
            <person name="Reysenbach A.L."/>
        </authorList>
    </citation>
    <scope>NUCLEOTIDE SEQUENCE [LARGE SCALE GENOMIC DNA]</scope>
    <source>
        <strain evidence="1">NZ3</strain>
    </source>
</reference>
<dbReference type="Proteomes" id="UP000244093">
    <property type="component" value="Unassembled WGS sequence"/>
</dbReference>
<name>A0A2R7Y5N4_9CREN</name>